<dbReference type="InterPro" id="IPR029063">
    <property type="entry name" value="SAM-dependent_MTases_sf"/>
</dbReference>
<organism evidence="9 10">
    <name type="scientific">Olsenella profusa F0195</name>
    <dbReference type="NCBI Taxonomy" id="1125712"/>
    <lineage>
        <taxon>Bacteria</taxon>
        <taxon>Bacillati</taxon>
        <taxon>Actinomycetota</taxon>
        <taxon>Coriobacteriia</taxon>
        <taxon>Coriobacteriales</taxon>
        <taxon>Atopobiaceae</taxon>
        <taxon>Olsenella</taxon>
    </lineage>
</organism>
<dbReference type="Proteomes" id="UP000016638">
    <property type="component" value="Unassembled WGS sequence"/>
</dbReference>
<dbReference type="GO" id="GO:0008176">
    <property type="term" value="F:tRNA (guanine(46)-N7)-methyltransferase activity"/>
    <property type="evidence" value="ECO:0007669"/>
    <property type="project" value="UniProtKB-EC"/>
</dbReference>
<keyword evidence="4 9" id="KW-0489">Methyltransferase</keyword>
<evidence type="ECO:0000256" key="8">
    <source>
        <dbReference type="SAM" id="MobiDB-lite"/>
    </source>
</evidence>
<accession>U2V5G8</accession>
<evidence type="ECO:0000256" key="1">
    <source>
        <dbReference type="ARBA" id="ARBA00000142"/>
    </source>
</evidence>
<reference evidence="9 10" key="1">
    <citation type="submission" date="2013-08" db="EMBL/GenBank/DDBJ databases">
        <authorList>
            <person name="Durkin A.S."/>
            <person name="Haft D.R."/>
            <person name="McCorrison J."/>
            <person name="Torralba M."/>
            <person name="Gillis M."/>
            <person name="Haft D.H."/>
            <person name="Methe B."/>
            <person name="Sutton G."/>
            <person name="Nelson K.E."/>
        </authorList>
    </citation>
    <scope>NUCLEOTIDE SEQUENCE [LARGE SCALE GENOMIC DNA]</scope>
    <source>
        <strain evidence="9 10">F0195</strain>
    </source>
</reference>
<feature type="compositionally biased region" description="Basic and acidic residues" evidence="8">
    <location>
        <begin position="319"/>
        <end position="334"/>
    </location>
</feature>
<dbReference type="eggNOG" id="COG0220">
    <property type="taxonomic scope" value="Bacteria"/>
</dbReference>
<comment type="catalytic activity">
    <reaction evidence="1">
        <text>guanosine(46) in tRNA + S-adenosyl-L-methionine = N(7)-methylguanosine(46) in tRNA + S-adenosyl-L-homocysteine</text>
        <dbReference type="Rhea" id="RHEA:42708"/>
        <dbReference type="Rhea" id="RHEA-COMP:10188"/>
        <dbReference type="Rhea" id="RHEA-COMP:10189"/>
        <dbReference type="ChEBI" id="CHEBI:57856"/>
        <dbReference type="ChEBI" id="CHEBI:59789"/>
        <dbReference type="ChEBI" id="CHEBI:74269"/>
        <dbReference type="ChEBI" id="CHEBI:74480"/>
        <dbReference type="EC" id="2.1.1.33"/>
    </reaction>
</comment>
<evidence type="ECO:0000313" key="10">
    <source>
        <dbReference type="Proteomes" id="UP000016638"/>
    </source>
</evidence>
<dbReference type="InterPro" id="IPR003358">
    <property type="entry name" value="tRNA_(Gua-N-7)_MeTrfase_Trmb"/>
</dbReference>
<feature type="region of interest" description="Disordered" evidence="8">
    <location>
        <begin position="313"/>
        <end position="340"/>
    </location>
</feature>
<dbReference type="PANTHER" id="PTHR23417">
    <property type="entry name" value="3-DEOXY-D-MANNO-OCTULOSONIC-ACID TRANSFERASE/TRNA GUANINE-N 7 - -METHYLTRANSFERASE"/>
    <property type="match status" value="1"/>
</dbReference>
<dbReference type="EMBL" id="AWEZ01000006">
    <property type="protein sequence ID" value="ERL10597.1"/>
    <property type="molecule type" value="Genomic_DNA"/>
</dbReference>
<evidence type="ECO:0000256" key="2">
    <source>
        <dbReference type="ARBA" id="ARBA00003015"/>
    </source>
</evidence>
<proteinExistence type="predicted"/>
<dbReference type="Pfam" id="PF02390">
    <property type="entry name" value="Methyltransf_4"/>
    <property type="match status" value="1"/>
</dbReference>
<keyword evidence="6" id="KW-0949">S-adenosyl-L-methionine</keyword>
<evidence type="ECO:0000256" key="5">
    <source>
        <dbReference type="ARBA" id="ARBA00022679"/>
    </source>
</evidence>
<protein>
    <recommendedName>
        <fullName evidence="3">tRNA (guanine(46)-N(7))-methyltransferase</fullName>
        <ecNumber evidence="3">2.1.1.33</ecNumber>
    </recommendedName>
</protein>
<evidence type="ECO:0000313" key="9">
    <source>
        <dbReference type="EMBL" id="ERL10597.1"/>
    </source>
</evidence>
<evidence type="ECO:0000256" key="7">
    <source>
        <dbReference type="ARBA" id="ARBA00022694"/>
    </source>
</evidence>
<sequence length="340" mass="38146">MAVSLPGGTYFLDTICIAPGGIRYSAPKCNKWKIGGHMHAIRTRLPKHFVLEERLERYADAIEVRPQSYAGRWREACHPLREGQDGPHAYQGLWLDLGCGKGGFTADMAKRDPTTLFVGVDFEPVCMAYAAEKAVRRHLHNMVLVPRSADRLSDAFAPGELDGIYLNFPTPFPRRKEAHLRLTHADRLLEYRRLLAPDARLLLKTDSYPLWRFSLDQLDLAGYDVLWQSEDARAERSDDVMSWYERRLSAQGATVYAVEATPQTTPIPACVGQRGSMSLVDYLPADLDAMAATYVPHGMRGTVTNLRNQRLRAATHGQPHADARPARDLRHDIHLPPQGG</sequence>
<dbReference type="PANTHER" id="PTHR23417:SF14">
    <property type="entry name" value="PENTACOTRIPEPTIDE-REPEAT REGION OF PRORP DOMAIN-CONTAINING PROTEIN"/>
    <property type="match status" value="1"/>
</dbReference>
<keyword evidence="5 9" id="KW-0808">Transferase</keyword>
<dbReference type="CDD" id="cd02440">
    <property type="entry name" value="AdoMet_MTases"/>
    <property type="match status" value="1"/>
</dbReference>
<dbReference type="PATRIC" id="fig|1125712.3.peg.161"/>
<keyword evidence="7" id="KW-0819">tRNA processing</keyword>
<dbReference type="STRING" id="1125712.HMPREF1316_1109"/>
<dbReference type="EC" id="2.1.1.33" evidence="3"/>
<dbReference type="PROSITE" id="PS51625">
    <property type="entry name" value="SAM_MT_TRMB"/>
    <property type="match status" value="1"/>
</dbReference>
<name>U2V5G8_9ACTN</name>
<evidence type="ECO:0000256" key="3">
    <source>
        <dbReference type="ARBA" id="ARBA00011977"/>
    </source>
</evidence>
<evidence type="ECO:0000256" key="6">
    <source>
        <dbReference type="ARBA" id="ARBA00022691"/>
    </source>
</evidence>
<dbReference type="SUPFAM" id="SSF53335">
    <property type="entry name" value="S-adenosyl-L-methionine-dependent methyltransferases"/>
    <property type="match status" value="1"/>
</dbReference>
<evidence type="ECO:0000256" key="4">
    <source>
        <dbReference type="ARBA" id="ARBA00022603"/>
    </source>
</evidence>
<comment type="caution">
    <text evidence="9">The sequence shown here is derived from an EMBL/GenBank/DDBJ whole genome shotgun (WGS) entry which is preliminary data.</text>
</comment>
<gene>
    <name evidence="9" type="ORF">HMPREF1316_1109</name>
</gene>
<dbReference type="GO" id="GO:0043527">
    <property type="term" value="C:tRNA methyltransferase complex"/>
    <property type="evidence" value="ECO:0007669"/>
    <property type="project" value="TreeGrafter"/>
</dbReference>
<keyword evidence="10" id="KW-1185">Reference proteome</keyword>
<comment type="function">
    <text evidence="2">Catalyzes the formation of N(7)-methylguanine at position 46 (m7G46) in tRNA.</text>
</comment>
<dbReference type="AlphaFoldDB" id="U2V5G8"/>
<dbReference type="Gene3D" id="3.40.50.150">
    <property type="entry name" value="Vaccinia Virus protein VP39"/>
    <property type="match status" value="1"/>
</dbReference>